<evidence type="ECO:0000313" key="1">
    <source>
        <dbReference type="EMBL" id="REC69898.1"/>
    </source>
</evidence>
<name>A0A3D9CW85_9FLAO</name>
<comment type="caution">
    <text evidence="1">The sequence shown here is derived from an EMBL/GenBank/DDBJ whole genome shotgun (WGS) entry which is preliminary data.</text>
</comment>
<dbReference type="EMBL" id="QNUG01000023">
    <property type="protein sequence ID" value="REC69898.1"/>
    <property type="molecule type" value="Genomic_DNA"/>
</dbReference>
<accession>A0A3D9CW85</accession>
<organism evidence="1 2">
    <name type="scientific">Epilithonimonas hispanica</name>
    <dbReference type="NCBI Taxonomy" id="358687"/>
    <lineage>
        <taxon>Bacteria</taxon>
        <taxon>Pseudomonadati</taxon>
        <taxon>Bacteroidota</taxon>
        <taxon>Flavobacteriia</taxon>
        <taxon>Flavobacteriales</taxon>
        <taxon>Weeksellaceae</taxon>
        <taxon>Chryseobacterium group</taxon>
        <taxon>Epilithonimonas</taxon>
    </lineage>
</organism>
<evidence type="ECO:0000313" key="2">
    <source>
        <dbReference type="Proteomes" id="UP000256326"/>
    </source>
</evidence>
<proteinExistence type="predicted"/>
<keyword evidence="2" id="KW-1185">Reference proteome</keyword>
<dbReference type="OrthoDB" id="1151547at2"/>
<evidence type="ECO:0008006" key="3">
    <source>
        <dbReference type="Google" id="ProtNLM"/>
    </source>
</evidence>
<sequence length="212" mass="24702">MKNSKTFDANLFEKIFDLNSKNKIGANTIVVFTFILYKCEDLRKEIELSDYQMARELGLSRQTIITAKNKLKVLGLLDYNRNRGFPNRFILKGNQLPKVAPKTLETIENPIEELDQFLESTIVGENSSSKYPSLNQFMDFARTLKDYSEKLDDLLIQKFHKWEETEWKNSLGRPILNWQSTLEKNINTLEFSHSYKSSSLSNLPIINRPKLD</sequence>
<gene>
    <name evidence="1" type="ORF">DRF58_11385</name>
</gene>
<reference evidence="1 2" key="1">
    <citation type="journal article" date="2006" name="Int. J. Syst. Evol. Microbiol.">
        <title>Chryseobacterium hispanicum sp. nov., isolated from the drinking water distribution system of Sevilla, Spain.</title>
        <authorList>
            <person name="Gallego V."/>
            <person name="Garcia M.T."/>
            <person name="Ventosa A."/>
        </authorList>
    </citation>
    <scope>NUCLEOTIDE SEQUENCE [LARGE SCALE GENOMIC DNA]</scope>
    <source>
        <strain evidence="1 2">KCTC 22104</strain>
    </source>
</reference>
<dbReference type="RefSeq" id="WP_116035550.1">
    <property type="nucleotide sequence ID" value="NZ_JBHLVV010000086.1"/>
</dbReference>
<dbReference type="Proteomes" id="UP000256326">
    <property type="component" value="Unassembled WGS sequence"/>
</dbReference>
<dbReference type="AlphaFoldDB" id="A0A3D9CW85"/>
<protein>
    <recommendedName>
        <fullName evidence="3">Helix-turn-helix domain-containing protein</fullName>
    </recommendedName>
</protein>